<keyword evidence="2" id="KW-1185">Reference proteome</keyword>
<evidence type="ECO:0000313" key="1">
    <source>
        <dbReference type="EMBL" id="KAI3786032.1"/>
    </source>
</evidence>
<evidence type="ECO:0000313" key="2">
    <source>
        <dbReference type="Proteomes" id="UP001056120"/>
    </source>
</evidence>
<dbReference type="Proteomes" id="UP001056120">
    <property type="component" value="Linkage Group LG14"/>
</dbReference>
<protein>
    <submittedName>
        <fullName evidence="1">Uncharacterized protein</fullName>
    </submittedName>
</protein>
<sequence length="91" mass="9792">MFPRADTINGVQIDDEIGKATIGEHLDRLPIIIDDEIEASLSSADSVHVLLKILNFATHLCPAMAEKPPCSTFKCQESSLVALNSLSGKEA</sequence>
<reference evidence="1 2" key="2">
    <citation type="journal article" date="2022" name="Mol. Ecol. Resour.">
        <title>The genomes of chicory, endive, great burdock and yacon provide insights into Asteraceae paleo-polyploidization history and plant inulin production.</title>
        <authorList>
            <person name="Fan W."/>
            <person name="Wang S."/>
            <person name="Wang H."/>
            <person name="Wang A."/>
            <person name="Jiang F."/>
            <person name="Liu H."/>
            <person name="Zhao H."/>
            <person name="Xu D."/>
            <person name="Zhang Y."/>
        </authorList>
    </citation>
    <scope>NUCLEOTIDE SEQUENCE [LARGE SCALE GENOMIC DNA]</scope>
    <source>
        <strain evidence="2">cv. Yunnan</strain>
        <tissue evidence="1">Leaves</tissue>
    </source>
</reference>
<gene>
    <name evidence="1" type="ORF">L1987_45159</name>
</gene>
<proteinExistence type="predicted"/>
<comment type="caution">
    <text evidence="1">The sequence shown here is derived from an EMBL/GenBank/DDBJ whole genome shotgun (WGS) entry which is preliminary data.</text>
</comment>
<reference evidence="2" key="1">
    <citation type="journal article" date="2022" name="Mol. Ecol. Resour.">
        <title>The genomes of chicory, endive, great burdock and yacon provide insights into Asteraceae palaeo-polyploidization history and plant inulin production.</title>
        <authorList>
            <person name="Fan W."/>
            <person name="Wang S."/>
            <person name="Wang H."/>
            <person name="Wang A."/>
            <person name="Jiang F."/>
            <person name="Liu H."/>
            <person name="Zhao H."/>
            <person name="Xu D."/>
            <person name="Zhang Y."/>
        </authorList>
    </citation>
    <scope>NUCLEOTIDE SEQUENCE [LARGE SCALE GENOMIC DNA]</scope>
    <source>
        <strain evidence="2">cv. Yunnan</strain>
    </source>
</reference>
<organism evidence="1 2">
    <name type="scientific">Smallanthus sonchifolius</name>
    <dbReference type="NCBI Taxonomy" id="185202"/>
    <lineage>
        <taxon>Eukaryota</taxon>
        <taxon>Viridiplantae</taxon>
        <taxon>Streptophyta</taxon>
        <taxon>Embryophyta</taxon>
        <taxon>Tracheophyta</taxon>
        <taxon>Spermatophyta</taxon>
        <taxon>Magnoliopsida</taxon>
        <taxon>eudicotyledons</taxon>
        <taxon>Gunneridae</taxon>
        <taxon>Pentapetalae</taxon>
        <taxon>asterids</taxon>
        <taxon>campanulids</taxon>
        <taxon>Asterales</taxon>
        <taxon>Asteraceae</taxon>
        <taxon>Asteroideae</taxon>
        <taxon>Heliantheae alliance</taxon>
        <taxon>Millerieae</taxon>
        <taxon>Smallanthus</taxon>
    </lineage>
</organism>
<accession>A0ACB9GRK1</accession>
<name>A0ACB9GRK1_9ASTR</name>
<dbReference type="EMBL" id="CM042031">
    <property type="protein sequence ID" value="KAI3786032.1"/>
    <property type="molecule type" value="Genomic_DNA"/>
</dbReference>